<evidence type="ECO:0000256" key="3">
    <source>
        <dbReference type="ARBA" id="ARBA00022741"/>
    </source>
</evidence>
<dbReference type="InterPro" id="IPR010192">
    <property type="entry name" value="MenE"/>
</dbReference>
<feature type="domain" description="AMP-binding enzyme C-terminal" evidence="7">
    <location>
        <begin position="399"/>
        <end position="473"/>
    </location>
</feature>
<dbReference type="InterPro" id="IPR045851">
    <property type="entry name" value="AMP-bd_C_sf"/>
</dbReference>
<dbReference type="NCBIfam" id="NF002966">
    <property type="entry name" value="PRK03640.1"/>
    <property type="match status" value="1"/>
</dbReference>
<dbReference type="PANTHER" id="PTHR43767:SF1">
    <property type="entry name" value="NONRIBOSOMAL PEPTIDE SYNTHASE PES1 (EUROFUNG)-RELATED"/>
    <property type="match status" value="1"/>
</dbReference>
<keyword evidence="4 5" id="KW-0067">ATP-binding</keyword>
<evidence type="ECO:0000256" key="5">
    <source>
        <dbReference type="HAMAP-Rule" id="MF_00731"/>
    </source>
</evidence>
<evidence type="ECO:0000259" key="7">
    <source>
        <dbReference type="Pfam" id="PF13193"/>
    </source>
</evidence>
<dbReference type="RefSeq" id="WP_089531764.1">
    <property type="nucleotide sequence ID" value="NZ_CP022437.1"/>
</dbReference>
<dbReference type="InterPro" id="IPR025110">
    <property type="entry name" value="AMP-bd_C"/>
</dbReference>
<proteinExistence type="inferred from homology"/>
<dbReference type="GO" id="GO:0009234">
    <property type="term" value="P:menaquinone biosynthetic process"/>
    <property type="evidence" value="ECO:0007669"/>
    <property type="project" value="UniProtKB-UniRule"/>
</dbReference>
<name>A0A221MB96_9BACI</name>
<dbReference type="NCBIfam" id="TIGR01923">
    <property type="entry name" value="menE"/>
    <property type="match status" value="1"/>
</dbReference>
<dbReference type="GO" id="GO:0005524">
    <property type="term" value="F:ATP binding"/>
    <property type="evidence" value="ECO:0007669"/>
    <property type="project" value="UniProtKB-KW"/>
</dbReference>
<protein>
    <recommendedName>
        <fullName evidence="5">2-succinylbenzoate--CoA ligase</fullName>
        <ecNumber evidence="5">6.2.1.26</ecNumber>
    </recommendedName>
    <alternativeName>
        <fullName evidence="5">o-succinylbenzoyl-CoA synthetase</fullName>
        <shortName evidence="5">OSB-CoA synthetase</shortName>
    </alternativeName>
</protein>
<dbReference type="Pfam" id="PF13193">
    <property type="entry name" value="AMP-binding_C"/>
    <property type="match status" value="1"/>
</dbReference>
<dbReference type="EC" id="6.2.1.26" evidence="5"/>
<reference evidence="8 9" key="1">
    <citation type="journal article" date="2003" name="Int. J. Syst. Evol. Microbiol.">
        <title>Virgibacillus carmonensis sp. nov., Virgibacillus necropolis sp. nov. and Virgibacillus picturae sp. nov., three novel species isolated from deteriorated mural paintings, transfer of the species of the genus salibacillus to Virgibacillus, as Virgibacillus marismortui comb. nov. and Virgibacillus salexigens comb. nov., and emended description of the genus Virgibacillus.</title>
        <authorList>
            <person name="Heyrman J."/>
            <person name="Logan N.A."/>
            <person name="Busse H.J."/>
            <person name="Balcaen A."/>
            <person name="Lebbe L."/>
            <person name="Rodriguez-Diaz M."/>
            <person name="Swings J."/>
            <person name="De Vos P."/>
        </authorList>
    </citation>
    <scope>NUCLEOTIDE SEQUENCE [LARGE SCALE GENOMIC DNA]</scope>
    <source>
        <strain evidence="8 9">LMG 19488</strain>
    </source>
</reference>
<dbReference type="HAMAP" id="MF_00731">
    <property type="entry name" value="MenE"/>
    <property type="match status" value="1"/>
</dbReference>
<gene>
    <name evidence="5 8" type="primary">menE</name>
    <name evidence="8" type="ORF">CFK40_07740</name>
</gene>
<dbReference type="CDD" id="cd05912">
    <property type="entry name" value="OSB_CoA_lg"/>
    <property type="match status" value="1"/>
</dbReference>
<dbReference type="KEGG" id="vne:CFK40_07740"/>
<dbReference type="AlphaFoldDB" id="A0A221MB96"/>
<dbReference type="Gene3D" id="3.30.300.30">
    <property type="match status" value="1"/>
</dbReference>
<keyword evidence="3 5" id="KW-0547">Nucleotide-binding</keyword>
<dbReference type="InterPro" id="IPR020845">
    <property type="entry name" value="AMP-binding_CS"/>
</dbReference>
<comment type="function">
    <text evidence="5">Converts 2-succinylbenzoate (OSB) to 2-succinylbenzoyl-CoA (OSB-CoA).</text>
</comment>
<sequence length="484" mass="53066">MSEIIPHWLTKQASLSPNDTALELEDGSCLTFNDLMQKSQSFAKKLASQGVDKGTKVGLFSNNCTEMVIAIHALSYLGAVGVFFNIRLTEKELSFQIKDADVSSILAADGLANQINNMNFSLQILSFADVCKLKEVNVPLATEIALDDAFTIMYTSGTTGNPKGVVHTYGNHWWSATGSALNIGIHSNDKWLAVLPLFHIGGLSLLLKSVIYGMPIYLLEKFDEQKVHHAIMNCQVTIASVVTVMLHRLIDLLGEEDYPKSFRCMLLGGGPAPKGLLEKSKDKRVPVFQSYGMTETSSQIVTLSPKDALRKLGSAGKSLFPAQLKIIDANDEGIGEIVVKGPMVTKGYYKNKQATAKSIQEGWLSTGDLGKLDEEGFLYVVDRRKDLIISGGENIYPSEIESVLSSMVGVKEVGVTGLEDLKWGEVPIAFIVLDDASVTEVEVLQYASKNLAKYKVPKKINFEAELPRNASNKLLRNKLRELMQ</sequence>
<dbReference type="OrthoDB" id="9762242at2"/>
<keyword evidence="2 5" id="KW-0436">Ligase</keyword>
<evidence type="ECO:0000256" key="4">
    <source>
        <dbReference type="ARBA" id="ARBA00022840"/>
    </source>
</evidence>
<comment type="pathway">
    <text evidence="5">Quinol/quinone metabolism; 1,4-dihydroxy-2-naphthoate biosynthesis; 1,4-dihydroxy-2-naphthoate from chorismate: step 5/7.</text>
</comment>
<comment type="similarity">
    <text evidence="5">Belongs to the ATP-dependent AMP-binding enzyme family. MenE subfamily.</text>
</comment>
<dbReference type="PANTHER" id="PTHR43767">
    <property type="entry name" value="LONG-CHAIN-FATTY-ACID--COA LIGASE"/>
    <property type="match status" value="1"/>
</dbReference>
<evidence type="ECO:0000256" key="1">
    <source>
        <dbReference type="ARBA" id="ARBA00022428"/>
    </source>
</evidence>
<dbReference type="InterPro" id="IPR042099">
    <property type="entry name" value="ANL_N_sf"/>
</dbReference>
<dbReference type="Pfam" id="PF00501">
    <property type="entry name" value="AMP-binding"/>
    <property type="match status" value="1"/>
</dbReference>
<dbReference type="InterPro" id="IPR050237">
    <property type="entry name" value="ATP-dep_AMP-bd_enzyme"/>
</dbReference>
<dbReference type="InterPro" id="IPR000873">
    <property type="entry name" value="AMP-dep_synth/lig_dom"/>
</dbReference>
<keyword evidence="9" id="KW-1185">Reference proteome</keyword>
<comment type="pathway">
    <text evidence="5">Quinol/quinone metabolism; menaquinone biosynthesis.</text>
</comment>
<evidence type="ECO:0000313" key="8">
    <source>
        <dbReference type="EMBL" id="ASN04913.1"/>
    </source>
</evidence>
<evidence type="ECO:0000313" key="9">
    <source>
        <dbReference type="Proteomes" id="UP000204391"/>
    </source>
</evidence>
<dbReference type="Proteomes" id="UP000204391">
    <property type="component" value="Chromosome"/>
</dbReference>
<comment type="catalytic activity">
    <reaction evidence="5">
        <text>2-succinylbenzoate + ATP + CoA = 2-succinylbenzoyl-CoA + AMP + diphosphate</text>
        <dbReference type="Rhea" id="RHEA:17009"/>
        <dbReference type="ChEBI" id="CHEBI:18325"/>
        <dbReference type="ChEBI" id="CHEBI:30616"/>
        <dbReference type="ChEBI" id="CHEBI:33019"/>
        <dbReference type="ChEBI" id="CHEBI:57287"/>
        <dbReference type="ChEBI" id="CHEBI:57364"/>
        <dbReference type="ChEBI" id="CHEBI:456215"/>
        <dbReference type="EC" id="6.2.1.26"/>
    </reaction>
</comment>
<dbReference type="Gene3D" id="3.40.50.12780">
    <property type="entry name" value="N-terminal domain of ligase-like"/>
    <property type="match status" value="1"/>
</dbReference>
<organism evidence="8 9">
    <name type="scientific">Virgibacillus necropolis</name>
    <dbReference type="NCBI Taxonomy" id="163877"/>
    <lineage>
        <taxon>Bacteria</taxon>
        <taxon>Bacillati</taxon>
        <taxon>Bacillota</taxon>
        <taxon>Bacilli</taxon>
        <taxon>Bacillales</taxon>
        <taxon>Bacillaceae</taxon>
        <taxon>Virgibacillus</taxon>
    </lineage>
</organism>
<dbReference type="EMBL" id="CP022437">
    <property type="protein sequence ID" value="ASN04913.1"/>
    <property type="molecule type" value="Genomic_DNA"/>
</dbReference>
<dbReference type="UniPathway" id="UPA01057">
    <property type="reaction ID" value="UER00166"/>
</dbReference>
<accession>A0A221MB96</accession>
<feature type="domain" description="AMP-dependent synthetase/ligase" evidence="6">
    <location>
        <begin position="10"/>
        <end position="349"/>
    </location>
</feature>
<evidence type="ECO:0000256" key="2">
    <source>
        <dbReference type="ARBA" id="ARBA00022598"/>
    </source>
</evidence>
<evidence type="ECO:0000259" key="6">
    <source>
        <dbReference type="Pfam" id="PF00501"/>
    </source>
</evidence>
<dbReference type="PROSITE" id="PS00455">
    <property type="entry name" value="AMP_BINDING"/>
    <property type="match status" value="1"/>
</dbReference>
<dbReference type="SUPFAM" id="SSF56801">
    <property type="entry name" value="Acetyl-CoA synthetase-like"/>
    <property type="match status" value="1"/>
</dbReference>
<dbReference type="UniPathway" id="UPA00079"/>
<dbReference type="GO" id="GO:0008756">
    <property type="term" value="F:o-succinylbenzoate-CoA ligase activity"/>
    <property type="evidence" value="ECO:0007669"/>
    <property type="project" value="UniProtKB-UniRule"/>
</dbReference>
<keyword evidence="1 5" id="KW-0474">Menaquinone biosynthesis</keyword>